<dbReference type="InterPro" id="IPR013103">
    <property type="entry name" value="RVT_2"/>
</dbReference>
<dbReference type="PANTHER" id="PTHR42648">
    <property type="entry name" value="TRANSPOSASE, PUTATIVE-RELATED"/>
    <property type="match status" value="1"/>
</dbReference>
<dbReference type="GO" id="GO:0004190">
    <property type="term" value="F:aspartic-type endopeptidase activity"/>
    <property type="evidence" value="ECO:0007669"/>
    <property type="project" value="UniProtKB-KW"/>
</dbReference>
<reference key="1">
    <citation type="journal article" date="1999" name="Nature">
        <title>Sequence and analysis of chromosome 4 of the plant Arabidopsis thaliana.</title>
        <authorList>
            <consortium name="EU"/>
            <consortium name="CSHL and WU Arabidopsis Sequencing Project"/>
            <person name="Mayer K."/>
            <person name="Schuller C."/>
            <person name="Wambutt R."/>
            <person name="Murphy G."/>
            <person name="Volckaert G."/>
            <person name="Pohl T."/>
            <person name="Dusterhoft A."/>
            <person name="Stiekema W."/>
            <person name="Entian K.D."/>
            <person name="Terryn N."/>
            <person name="Harris B."/>
            <person name="Ansorge W."/>
            <person name="Brandt P."/>
            <person name="Grivell L."/>
            <person name="Rieger M."/>
            <person name="Weichselgartner M."/>
            <person name="de Simone V."/>
            <person name="Obermaier B."/>
            <person name="Mache R."/>
            <person name="Muller M."/>
            <person name="Kreis M."/>
            <person name="Delseny M."/>
            <person name="Puigdomenech P."/>
            <person name="Watson M."/>
            <person name="Schmidtheini T."/>
            <person name="Reichert B."/>
            <person name="Portatelle D."/>
            <person name="Perez-Alonso M."/>
            <person name="Boutry M."/>
            <person name="Bancroft I."/>
            <person name="Vos P."/>
            <person name="Hoheisel J."/>
            <person name="Zimmermann W."/>
            <person name="Wedler H."/>
            <person name="Ridley P."/>
            <person name="Langham S.A."/>
            <person name="McCullagh B."/>
            <person name="Bilham L."/>
            <person name="Robben J."/>
            <person name="Van der Schueren J."/>
            <person name="Grymonprez B."/>
            <person name="Chuang Y.J."/>
            <person name="Vandenbussche F."/>
            <person name="Braeken M."/>
            <person name="Weltjens I."/>
            <person name="Voet M."/>
            <person name="Bastiaens I."/>
            <person name="Aert R."/>
            <person name="Defoor E."/>
            <person name="Weitzenegger T."/>
            <person name="Bothe G."/>
            <person name="Ramsperger U."/>
            <person name="Hilbert H."/>
            <person name="Braun M."/>
            <person name="Holzer E."/>
            <person name="Brandt A."/>
            <person name="Peters S."/>
            <person name="van Staveren M."/>
            <person name="Dirske W."/>
            <person name="Mooijman P."/>
            <person name="Klein Lankhorst R."/>
            <person name="Rose M."/>
            <person name="Hauf J."/>
            <person name="Kotter P."/>
            <person name="Berneiser S."/>
            <person name="Hempel S."/>
            <person name="Feldpausch M."/>
            <person name="Lamberth S."/>
            <person name="Van den Daele H."/>
            <person name="De Keyser A."/>
            <person name="Buysshaert C."/>
            <person name="Gielen J."/>
            <person name="Villarroel R."/>
            <person name="De Clercq R."/>
            <person name="Van Montagu M."/>
            <person name="Rogers J."/>
            <person name="Cronin A."/>
            <person name="Quail M."/>
            <person name="Bray-Allen S."/>
            <person name="Clark L."/>
            <person name="Doggett J."/>
            <person name="Hall S."/>
            <person name="Kay M."/>
            <person name="Lennard N."/>
            <person name="McLay K."/>
            <person name="Mayes R."/>
            <person name="Pettett A."/>
            <person name="Rajandream M.A."/>
            <person name="Lyne M."/>
            <person name="Benes V."/>
            <person name="Rechmann S."/>
            <person name="Borkova D."/>
            <person name="Blocker H."/>
            <person name="Scharfe M."/>
            <person name="Grimm M."/>
            <person name="Lohnert T.H."/>
            <person name="Dose S."/>
            <person name="de Haan M."/>
            <person name="Maarse A."/>
            <person name="Schafer M."/>
            <person name="Muller-Auer S."/>
            <person name="Gabel C."/>
            <person name="Fuchs M."/>
            <person name="Fartmann B."/>
            <person name="Granderath K."/>
            <person name="Dauner D."/>
            <person name="Herzl A."/>
            <person name="Neumann S."/>
            <person name="Argiriou A."/>
            <person name="Vitale D."/>
            <person name="Liguori R."/>
            <person name="Piravandi E."/>
            <person name="Massenet O."/>
            <person name="Quigley F."/>
            <person name="Clabauld G."/>
            <person name="Mundlein A."/>
            <person name="Felber R."/>
            <person name="Schnabl S."/>
            <person name="Hiller R."/>
            <person name="Schmidt W."/>
            <person name="Lecharny A."/>
            <person name="Aubourg S."/>
            <person name="Chefdor F."/>
            <person name="Cooke R."/>
            <person name="Berger C."/>
            <person name="Montfort A."/>
            <person name="Casacuberta E."/>
            <person name="Gibbons T."/>
            <person name="Weber N."/>
            <person name="Vandenbol M."/>
            <person name="Bargues M."/>
            <person name="Terol J."/>
            <person name="Torres A."/>
            <person name="Perez-Perez A."/>
            <person name="Purnelle B."/>
            <person name="Bent E."/>
            <person name="Johnson S."/>
            <person name="Tacon D."/>
            <person name="Jesse T."/>
            <person name="Heijnen L."/>
            <person name="Schwarz S."/>
            <person name="Scholler P."/>
            <person name="Heber S."/>
            <person name="Francs P."/>
            <person name="Bielke C."/>
            <person name="Frishman D."/>
            <person name="Haase D."/>
            <person name="Lemcke K."/>
            <person name="Mewes H.W."/>
            <person name="Stocker S."/>
            <person name="Zaccaria P."/>
            <person name="Bevan M."/>
            <person name="Wilson R.K."/>
            <person name="de la Bastide M."/>
            <person name="Habermann K."/>
            <person name="Parnell L."/>
            <person name="Dedhia N."/>
            <person name="Gnoj L."/>
            <person name="Schutz K."/>
            <person name="Huang E."/>
            <person name="Spiegel L."/>
            <person name="Sehkon M."/>
            <person name="Murray J."/>
            <person name="Sheet P."/>
            <person name="Cordes M."/>
            <person name="Abu-Threideh J."/>
            <person name="Stoneking T."/>
            <person name="Kalicki J."/>
            <person name="Graves T."/>
            <person name="Harmon G."/>
            <person name="Edwards J."/>
            <person name="Latreille P."/>
            <person name="Courtney L."/>
            <person name="Cloud J."/>
            <person name="Abbott A."/>
            <person name="Scott K."/>
            <person name="Johnson D."/>
            <person name="Minx P."/>
            <person name="Bentley D."/>
            <person name="Fulton B."/>
            <person name="Miller N."/>
            <person name="Greco T."/>
            <person name="Kemp K."/>
            <person name="Kramer J."/>
            <person name="Fulton L."/>
            <person name="Mardis E."/>
            <person name="Dante M."/>
            <person name="Pepin K."/>
            <person name="Hillier L."/>
            <person name="Nelson J."/>
            <person name="Spieth J."/>
            <person name="Ryan E."/>
            <person name="Andrews S."/>
            <person name="Geisel C."/>
            <person name="Layman D."/>
            <person name="Du H."/>
            <person name="Ali J."/>
            <person name="Berghoff A."/>
            <person name="Jones K."/>
            <person name="Drone K."/>
            <person name="Cotton M."/>
            <person name="Joshu C."/>
            <person name="Antonoiu B."/>
            <person name="Zidanic M."/>
            <person name="Strong C."/>
            <person name="Sun H."/>
            <person name="Lamar B."/>
            <person name="Yordan C."/>
            <person name="Ma P."/>
            <person name="Zhong J."/>
            <person name="Preston R."/>
            <person name="Vil D."/>
            <person name="Shekher M."/>
            <person name="Matero A."/>
            <person name="Shah R."/>
            <person name="Swaby I.K."/>
            <person name="O'Shaughnessy A."/>
            <person name="Rodriguez M."/>
            <person name="Hoffmann J."/>
            <person name="Till S."/>
            <person name="Granat S."/>
            <person name="Shohdy N."/>
            <person name="Hasegawa A."/>
            <person name="Hameed A."/>
            <person name="Lodhi M."/>
            <person name="Johnson A."/>
            <person name="Chen E."/>
            <person name="Marra M."/>
            <person name="Martienssen R."/>
            <person name="McCombie W.R."/>
        </authorList>
    </citation>
    <scope>NUCLEOTIDE SEQUENCE [LARGE SCALE GENOMIC DNA]</scope>
    <source>
        <strain>cv. Columbia</strain>
    </source>
</reference>
<dbReference type="InterPro" id="IPR001878">
    <property type="entry name" value="Znf_CCHC"/>
</dbReference>
<evidence type="ECO:0000256" key="1">
    <source>
        <dbReference type="ARBA" id="ARBA00022670"/>
    </source>
</evidence>
<dbReference type="Pfam" id="PF25597">
    <property type="entry name" value="SH3_retrovirus"/>
    <property type="match status" value="1"/>
</dbReference>
<keyword evidence="4" id="KW-0378">Hydrolase</keyword>
<dbReference type="InterPro" id="IPR001584">
    <property type="entry name" value="Integrase_cat-core"/>
</dbReference>
<keyword evidence="3" id="KW-0064">Aspartyl protease</keyword>
<feature type="compositionally biased region" description="Basic residues" evidence="6">
    <location>
        <begin position="235"/>
        <end position="244"/>
    </location>
</feature>
<evidence type="ECO:0000259" key="7">
    <source>
        <dbReference type="PROSITE" id="PS50158"/>
    </source>
</evidence>
<evidence type="ECO:0000256" key="6">
    <source>
        <dbReference type="SAM" id="MobiDB-lite"/>
    </source>
</evidence>
<reference evidence="9" key="3">
    <citation type="submission" date="1999-03" db="EMBL/GenBank/DDBJ databases">
        <authorList>
            <person name="EU Arabidopsis sequencing project"/>
        </authorList>
    </citation>
    <scope>NUCLEOTIDE SEQUENCE</scope>
</reference>
<dbReference type="Pfam" id="PF14223">
    <property type="entry name" value="Retrotran_gag_2"/>
    <property type="match status" value="1"/>
</dbReference>
<dbReference type="Pfam" id="PF13976">
    <property type="entry name" value="gag_pre-integrs"/>
    <property type="match status" value="1"/>
</dbReference>
<dbReference type="SUPFAM" id="SSF57756">
    <property type="entry name" value="Retrovirus zinc finger-like domains"/>
    <property type="match status" value="1"/>
</dbReference>
<sequence length="1230" mass="140051">MSSARVEMEKFDGHGDYTLWKEKLMAHMDLLGLTVALRETQSVSDPLESEEEGKESEKGDKEALMEEKRQKARSTIVLSVSDQVLRKSKKEKTAPSMLEALDKLYMSKALPNRIYLKQKLYSYKMQENLSVEGNIDEFLRLIADLENTNVLVSDEDQAILLLMSLPKQFDQLKDTLKYGSGRTTLSVDEVVAAIYSKELELGSNKKSIRGQAEGLYVKDKPETRGMSEQKEKGNKGRSRSRSKGWKGCWICGEEGHFKTSCPNKGKQQNKGKDQASGSKGEAATIKGNTSEGSGYYVSEALHSTDVNLGNEWVMDTGCNYHMTHKKEWFEELSEDAGGTVRMGNKSTSKFRVKYIPDMDRNLLSMGTLEEHGYSFESKNGVLVVKEGTRTLLIGSRHEKLYLLQGKPEVSHSMTVERRNDDTVLWHRRLGHISQKNMDILVKKGYLDGKKVSKLELCEDCIYGKARRLSFVVATHNTEDKLNYVHSDLWGAPSVPLSLGKCQYFISFIDVYSRKTWVYFLKHKDEAFGTFAEWSVMVENQTGRKIKILRIDNGLEFCNQQFNDFCKEKGIVRHQTCAYTPQQNGVAERMNHTIMEKVRRMLSYSGLPKTFWAEATNTVVTLINKTPSSAVNFEISDKRWSGKSPVYNYLKRFGCVAFTYADEGKLVPRAKKGVFLGYLSGEKGYKVWLLEERKCSVSRNVTFQENAVYRDVMQKNKDSEEVDTSSRVRREIRAPKRFDVEGYYSEFTDDEEESFNVEALMDSLLKNHTWTVVKKPVGERVIGCKWIFKRKPGTPGIEQPRFKARLVSKGYAQREGIDYTDIFSPVVKHVSIRILLAIVAEENYELEQLDVKTAFLHGDLEEKIFMEAPEGYESQFKQGEVCLLNKTMYGLKQSPRRWNQKFDSYMLEIGFERSPRNKCAYIKSLEDGSKVYLLIYVDDMLVAARDMQVISELKQKLSEKFEMKDLGAAKRILGMEISRDRVKGTLTLSQEDYLSKVLETYNVDQCKFVVTPLGAHLKMHAATEQQLLSDEEYMKSVPYSNAVGSIMYSMIDTRPDLAYCVGIISRFMSKPKGADLTLRGYCDSDYAANLENRRSISGMVFTLGGSTINLRSCLQKVVVMSSTKAGYMSLTEAVKEAIWLKGLLQDFGYEQKTVEIFCDSQSAIALSKNNVHHDRTKHIDIKYHKIREVIADGVVEVKKICTLVNSADIFTKVVPVSKFKTALHSLRVKTE</sequence>
<dbReference type="Pfam" id="PF07727">
    <property type="entry name" value="RVT_2"/>
    <property type="match status" value="1"/>
</dbReference>
<evidence type="ECO:0000256" key="5">
    <source>
        <dbReference type="PROSITE-ProRule" id="PRU00047"/>
    </source>
</evidence>
<dbReference type="AlphaFoldDB" id="Q9SZY0"/>
<feature type="region of interest" description="Disordered" evidence="6">
    <location>
        <begin position="216"/>
        <end position="244"/>
    </location>
</feature>
<organism evidence="9">
    <name type="scientific">Arabidopsis thaliana</name>
    <name type="common">Mouse-ear cress</name>
    <dbReference type="NCBI Taxonomy" id="3702"/>
    <lineage>
        <taxon>Eukaryota</taxon>
        <taxon>Viridiplantae</taxon>
        <taxon>Streptophyta</taxon>
        <taxon>Embryophyta</taxon>
        <taxon>Tracheophyta</taxon>
        <taxon>Spermatophyta</taxon>
        <taxon>Magnoliopsida</taxon>
        <taxon>eudicotyledons</taxon>
        <taxon>Gunneridae</taxon>
        <taxon>Pentapetalae</taxon>
        <taxon>rosids</taxon>
        <taxon>malvids</taxon>
        <taxon>Brassicales</taxon>
        <taxon>Brassicaceae</taxon>
        <taxon>Camelineae</taxon>
        <taxon>Arabidopsis</taxon>
    </lineage>
</organism>
<dbReference type="ExpressionAtlas" id="Q9SZY0">
    <property type="expression patterns" value="baseline and differential"/>
</dbReference>
<dbReference type="InterPro" id="IPR036875">
    <property type="entry name" value="Znf_CCHC_sf"/>
</dbReference>
<evidence type="ECO:0000313" key="9">
    <source>
        <dbReference type="EMBL" id="CAB40039.1"/>
    </source>
</evidence>
<dbReference type="GO" id="GO:0006508">
    <property type="term" value="P:proteolysis"/>
    <property type="evidence" value="ECO:0007669"/>
    <property type="project" value="UniProtKB-KW"/>
</dbReference>
<dbReference type="CDD" id="cd09272">
    <property type="entry name" value="RNase_HI_RT_Ty1"/>
    <property type="match status" value="1"/>
</dbReference>
<evidence type="ECO:0000256" key="3">
    <source>
        <dbReference type="ARBA" id="ARBA00022750"/>
    </source>
</evidence>
<dbReference type="InterPro" id="IPR025724">
    <property type="entry name" value="GAG-pre-integrase_dom"/>
</dbReference>
<dbReference type="GO" id="GO:0003676">
    <property type="term" value="F:nucleic acid binding"/>
    <property type="evidence" value="ECO:0007669"/>
    <property type="project" value="InterPro"/>
</dbReference>
<keyword evidence="2" id="KW-0479">Metal-binding</keyword>
<dbReference type="InterPro" id="IPR012337">
    <property type="entry name" value="RNaseH-like_sf"/>
</dbReference>
<accession>Q9SZY0</accession>
<dbReference type="EMBL" id="AL161517">
    <property type="protein sequence ID" value="CAB78169.1"/>
    <property type="molecule type" value="Genomic_DNA"/>
</dbReference>
<dbReference type="InterPro" id="IPR039537">
    <property type="entry name" value="Retrotran_Ty1/copia-like"/>
</dbReference>
<feature type="compositionally biased region" description="Basic and acidic residues" evidence="6">
    <location>
        <begin position="55"/>
        <end position="66"/>
    </location>
</feature>
<name>Q9SZY0_ARATH</name>
<dbReference type="PROSITE" id="PS50994">
    <property type="entry name" value="INTEGRASE"/>
    <property type="match status" value="1"/>
</dbReference>
<feature type="domain" description="Integrase catalytic" evidence="8">
    <location>
        <begin position="481"/>
        <end position="652"/>
    </location>
</feature>
<reference evidence="10" key="4">
    <citation type="submission" date="2000-03" db="EMBL/GenBank/DDBJ databases">
        <authorList>
            <person name="Murphy G."/>
            <person name="Ridley P."/>
            <person name="Hudson S."/>
            <person name="Mewes H.W."/>
            <person name="Lemcke K."/>
            <person name="Mayer K.F.X."/>
        </authorList>
    </citation>
    <scope>NUCLEOTIDE SEQUENCE</scope>
</reference>
<feature type="compositionally biased region" description="Basic and acidic residues" evidence="6">
    <location>
        <begin position="216"/>
        <end position="234"/>
    </location>
</feature>
<evidence type="ECO:0000259" key="8">
    <source>
        <dbReference type="PROSITE" id="PS50994"/>
    </source>
</evidence>
<dbReference type="PANTHER" id="PTHR42648:SF28">
    <property type="entry name" value="TRANSPOSON-ENCODED PROTEIN WITH RIBONUCLEASE H-LIKE AND RETROVIRUS ZINC FINGER-LIKE DOMAINS"/>
    <property type="match status" value="1"/>
</dbReference>
<evidence type="ECO:0000256" key="2">
    <source>
        <dbReference type="ARBA" id="ARBA00022723"/>
    </source>
</evidence>
<evidence type="ECO:0000256" key="4">
    <source>
        <dbReference type="ARBA" id="ARBA00022801"/>
    </source>
</evidence>
<dbReference type="SMART" id="SM00343">
    <property type="entry name" value="ZnF_C2HC"/>
    <property type="match status" value="1"/>
</dbReference>
<dbReference type="InterPro" id="IPR057670">
    <property type="entry name" value="SH3_retrovirus"/>
</dbReference>
<dbReference type="SUPFAM" id="SSF53098">
    <property type="entry name" value="Ribonuclease H-like"/>
    <property type="match status" value="1"/>
</dbReference>
<dbReference type="InterPro" id="IPR054722">
    <property type="entry name" value="PolX-like_BBD"/>
</dbReference>
<dbReference type="Gene3D" id="3.30.420.10">
    <property type="entry name" value="Ribonuclease H-like superfamily/Ribonuclease H"/>
    <property type="match status" value="1"/>
</dbReference>
<keyword evidence="5" id="KW-0862">Zinc</keyword>
<dbReference type="PIR" id="T04181">
    <property type="entry name" value="T04181"/>
</dbReference>
<dbReference type="EMBL" id="AL049524">
    <property type="protein sequence ID" value="CAB40039.1"/>
    <property type="molecule type" value="Genomic_DNA"/>
</dbReference>
<dbReference type="InterPro" id="IPR036397">
    <property type="entry name" value="RNaseH_sf"/>
</dbReference>
<dbReference type="GO" id="GO:0008270">
    <property type="term" value="F:zinc ion binding"/>
    <property type="evidence" value="ECO:0007669"/>
    <property type="project" value="UniProtKB-KW"/>
</dbReference>
<reference evidence="9" key="2">
    <citation type="submission" date="1999-03" db="EMBL/GenBank/DDBJ databases">
        <authorList>
            <person name="Bevan M."/>
            <person name="Murphy G."/>
            <person name="Ridley P."/>
            <person name="Hudson S."/>
            <person name="Bancroft I."/>
            <person name="Mewes H.W."/>
            <person name="Mannhaupt G."/>
            <person name="Mayer K.F.X."/>
            <person name="Schueller C."/>
        </authorList>
    </citation>
    <scope>NUCLEOTIDE SEQUENCE</scope>
</reference>
<feature type="region of interest" description="Disordered" evidence="6">
    <location>
        <begin position="260"/>
        <end position="289"/>
    </location>
</feature>
<dbReference type="InterPro" id="IPR043502">
    <property type="entry name" value="DNA/RNA_pol_sf"/>
</dbReference>
<proteinExistence type="predicted"/>
<dbReference type="SUPFAM" id="SSF56672">
    <property type="entry name" value="DNA/RNA polymerases"/>
    <property type="match status" value="1"/>
</dbReference>
<feature type="domain" description="CCHC-type" evidence="7">
    <location>
        <begin position="248"/>
        <end position="263"/>
    </location>
</feature>
<keyword evidence="5" id="KW-0863">Zinc-finger</keyword>
<dbReference type="Pfam" id="PF22936">
    <property type="entry name" value="Pol_BBD"/>
    <property type="match status" value="1"/>
</dbReference>
<feature type="region of interest" description="Disordered" evidence="6">
    <location>
        <begin position="41"/>
        <end position="66"/>
    </location>
</feature>
<protein>
    <submittedName>
        <fullName evidence="9">Putative retrotransposon</fullName>
    </submittedName>
</protein>
<keyword evidence="1" id="KW-0645">Protease</keyword>
<dbReference type="Pfam" id="PF00665">
    <property type="entry name" value="rve"/>
    <property type="match status" value="1"/>
</dbReference>
<gene>
    <name evidence="9" type="primary">F7L13.40</name>
    <name evidence="10" type="ordered locus">At4g10460</name>
</gene>
<dbReference type="PROSITE" id="PS50158">
    <property type="entry name" value="ZF_CCHC"/>
    <property type="match status" value="1"/>
</dbReference>
<dbReference type="MEROPS" id="A11.002"/>
<dbReference type="GO" id="GO:0015074">
    <property type="term" value="P:DNA integration"/>
    <property type="evidence" value="ECO:0007669"/>
    <property type="project" value="InterPro"/>
</dbReference>
<evidence type="ECO:0000313" key="10">
    <source>
        <dbReference type="EMBL" id="CAB78169.1"/>
    </source>
</evidence>